<accession>A0AAD9A1R1</accession>
<proteinExistence type="predicted"/>
<organism evidence="1 2">
    <name type="scientific">Colletotrichum chrysophilum</name>
    <dbReference type="NCBI Taxonomy" id="1836956"/>
    <lineage>
        <taxon>Eukaryota</taxon>
        <taxon>Fungi</taxon>
        <taxon>Dikarya</taxon>
        <taxon>Ascomycota</taxon>
        <taxon>Pezizomycotina</taxon>
        <taxon>Sordariomycetes</taxon>
        <taxon>Hypocreomycetidae</taxon>
        <taxon>Glomerellales</taxon>
        <taxon>Glomerellaceae</taxon>
        <taxon>Colletotrichum</taxon>
        <taxon>Colletotrichum gloeosporioides species complex</taxon>
    </lineage>
</organism>
<gene>
    <name evidence="1" type="ORF">CCHR01_17559</name>
</gene>
<dbReference type="AlphaFoldDB" id="A0AAD9A1R1"/>
<reference evidence="1" key="1">
    <citation type="submission" date="2023-01" db="EMBL/GenBank/DDBJ databases">
        <title>Colletotrichum chrysophilum M932 genome sequence.</title>
        <authorList>
            <person name="Baroncelli R."/>
        </authorList>
    </citation>
    <scope>NUCLEOTIDE SEQUENCE</scope>
    <source>
        <strain evidence="1">M932</strain>
    </source>
</reference>
<dbReference type="EMBL" id="JAQOWY010000625">
    <property type="protein sequence ID" value="KAK1839811.1"/>
    <property type="molecule type" value="Genomic_DNA"/>
</dbReference>
<name>A0AAD9A1R1_9PEZI</name>
<protein>
    <submittedName>
        <fullName evidence="1">Uncharacterized protein</fullName>
    </submittedName>
</protein>
<keyword evidence="2" id="KW-1185">Reference proteome</keyword>
<evidence type="ECO:0000313" key="1">
    <source>
        <dbReference type="EMBL" id="KAK1839811.1"/>
    </source>
</evidence>
<evidence type="ECO:0000313" key="2">
    <source>
        <dbReference type="Proteomes" id="UP001243330"/>
    </source>
</evidence>
<dbReference type="Proteomes" id="UP001243330">
    <property type="component" value="Unassembled WGS sequence"/>
</dbReference>
<sequence length="82" mass="8821">MIMARQRPTLWKGMETAPSLVTHNEELNEAGEVAGSDLAHEREESNVNIKSILSHDGDKSEVGDGDPSLGGCVEYARLQGQG</sequence>
<comment type="caution">
    <text evidence="1">The sequence shown here is derived from an EMBL/GenBank/DDBJ whole genome shotgun (WGS) entry which is preliminary data.</text>
</comment>